<dbReference type="OrthoDB" id="8526175at2"/>
<dbReference type="RefSeq" id="WP_150590004.1">
    <property type="nucleotide sequence ID" value="NZ_CABPSH010000006.1"/>
</dbReference>
<feature type="active site" evidence="1">
    <location>
        <position position="70"/>
    </location>
</feature>
<dbReference type="PANTHER" id="PTHR36934">
    <property type="entry name" value="BLR0278 PROTEIN"/>
    <property type="match status" value="1"/>
</dbReference>
<feature type="binding site" evidence="2">
    <location>
        <position position="63"/>
    </location>
    <ligand>
        <name>substrate</name>
    </ligand>
</feature>
<feature type="domain" description="Fluoroacetyl-CoA-specific thioesterase-like" evidence="3">
    <location>
        <begin position="18"/>
        <end position="120"/>
    </location>
</feature>
<evidence type="ECO:0000256" key="1">
    <source>
        <dbReference type="PIRSR" id="PIRSR014972-1"/>
    </source>
</evidence>
<dbReference type="SUPFAM" id="SSF54637">
    <property type="entry name" value="Thioesterase/thiol ester dehydrase-isomerase"/>
    <property type="match status" value="1"/>
</dbReference>
<dbReference type="Pfam" id="PF22636">
    <property type="entry name" value="FlK"/>
    <property type="match status" value="1"/>
</dbReference>
<dbReference type="Proteomes" id="UP000400981">
    <property type="component" value="Unassembled WGS sequence"/>
</dbReference>
<evidence type="ECO:0000259" key="3">
    <source>
        <dbReference type="Pfam" id="PF22636"/>
    </source>
</evidence>
<sequence>MIKDSLRVGTVFSRTLEVDRARTISFLGEALRVYATPQLVNDIEQVCLDGLLGHIDIGENSVGTAVDIVHTGATLLGMRVRIGVTVTKIEGRNVTFDISVFDDIEQVCAGSHSRFVVNVEKLKSRVADKASHAGTVGL</sequence>
<dbReference type="InterPro" id="IPR054485">
    <property type="entry name" value="FlK-like_dom"/>
</dbReference>
<name>A0A5E4VUV5_9BURK</name>
<dbReference type="EC" id="3.1.2.29" evidence="4"/>
<evidence type="ECO:0000313" key="5">
    <source>
        <dbReference type="Proteomes" id="UP000400981"/>
    </source>
</evidence>
<dbReference type="PIRSF" id="PIRSF014972">
    <property type="entry name" value="FlK"/>
    <property type="match status" value="1"/>
</dbReference>
<dbReference type="Gene3D" id="3.10.129.10">
    <property type="entry name" value="Hotdog Thioesterase"/>
    <property type="match status" value="1"/>
</dbReference>
<dbReference type="InterPro" id="IPR029069">
    <property type="entry name" value="HotDog_dom_sf"/>
</dbReference>
<evidence type="ECO:0000256" key="2">
    <source>
        <dbReference type="PIRSR" id="PIRSR014972-2"/>
    </source>
</evidence>
<proteinExistence type="predicted"/>
<dbReference type="AlphaFoldDB" id="A0A5E4VUV5"/>
<dbReference type="EMBL" id="CABPSH010000006">
    <property type="protein sequence ID" value="VVE15673.1"/>
    <property type="molecule type" value="Genomic_DNA"/>
</dbReference>
<feature type="active site" evidence="1">
    <location>
        <position position="44"/>
    </location>
</feature>
<evidence type="ECO:0000313" key="4">
    <source>
        <dbReference type="EMBL" id="VVE15673.1"/>
    </source>
</evidence>
<keyword evidence="5" id="KW-1185">Reference proteome</keyword>
<dbReference type="PANTHER" id="PTHR36934:SF1">
    <property type="entry name" value="THIOESTERASE DOMAIN-CONTAINING PROTEIN"/>
    <property type="match status" value="1"/>
</dbReference>
<reference evidence="4 5" key="1">
    <citation type="submission" date="2019-08" db="EMBL/GenBank/DDBJ databases">
        <authorList>
            <person name="Peeters C."/>
        </authorList>
    </citation>
    <scope>NUCLEOTIDE SEQUENCE [LARGE SCALE GENOMIC DNA]</scope>
    <source>
        <strain evidence="4 5">LMG 31012</strain>
    </source>
</reference>
<gene>
    <name evidence="4" type="primary">flK</name>
    <name evidence="4" type="ORF">PEP31012_02872</name>
</gene>
<dbReference type="InterPro" id="IPR025540">
    <property type="entry name" value="FlK"/>
</dbReference>
<feature type="binding site" evidence="2">
    <location>
        <position position="63"/>
    </location>
    <ligand>
        <name>CoA</name>
        <dbReference type="ChEBI" id="CHEBI:57287"/>
    </ligand>
</feature>
<organism evidence="4 5">
    <name type="scientific">Pandoraea eparura</name>
    <dbReference type="NCBI Taxonomy" id="2508291"/>
    <lineage>
        <taxon>Bacteria</taxon>
        <taxon>Pseudomonadati</taxon>
        <taxon>Pseudomonadota</taxon>
        <taxon>Betaproteobacteria</taxon>
        <taxon>Burkholderiales</taxon>
        <taxon>Burkholderiaceae</taxon>
        <taxon>Pandoraea</taxon>
    </lineage>
</organism>
<dbReference type="GO" id="GO:0016787">
    <property type="term" value="F:hydrolase activity"/>
    <property type="evidence" value="ECO:0007669"/>
    <property type="project" value="UniProtKB-KW"/>
</dbReference>
<feature type="binding site" evidence="2">
    <location>
        <position position="114"/>
    </location>
    <ligand>
        <name>substrate</name>
    </ligand>
</feature>
<keyword evidence="4" id="KW-0378">Hydrolase</keyword>
<protein>
    <submittedName>
        <fullName evidence="4">Fluoroacetyl-CoA thioesterase</fullName>
        <ecNumber evidence="4">3.1.2.29</ecNumber>
    </submittedName>
</protein>
<feature type="active site" evidence="1">
    <location>
        <position position="36"/>
    </location>
</feature>
<accession>A0A5E4VUV5</accession>